<accession>A0AAX1IB90</accession>
<feature type="transmembrane region" description="Helical" evidence="1">
    <location>
        <begin position="124"/>
        <end position="144"/>
    </location>
</feature>
<dbReference type="EMBL" id="CP060025">
    <property type="protein sequence ID" value="QNG76404.1"/>
    <property type="molecule type" value="Genomic_DNA"/>
</dbReference>
<feature type="transmembrane region" description="Helical" evidence="1">
    <location>
        <begin position="67"/>
        <end position="85"/>
    </location>
</feature>
<dbReference type="Proteomes" id="UP000515598">
    <property type="component" value="Chromosome"/>
</dbReference>
<evidence type="ECO:0008006" key="4">
    <source>
        <dbReference type="Google" id="ProtNLM"/>
    </source>
</evidence>
<keyword evidence="1" id="KW-1133">Transmembrane helix</keyword>
<sequence length="161" mass="17216">MRTALTVTVSFAQAEIDYSLRLLDFADIQMDDPMERWYLATLLALVLHQIDAAFWHEWALFGVPGGIQGFLAFNLIAVGALLHGYRQVVLAKPSARAYASLCGTVGAGTAMIHVGFAAAGRDEFLLPLSIATLAACLVAGVGLLMQGRRATPARVQIDGVD</sequence>
<organism evidence="2 3">
    <name type="scientific">Stenotrophomonas maltophilia</name>
    <name type="common">Pseudomonas maltophilia</name>
    <name type="synonym">Xanthomonas maltophilia</name>
    <dbReference type="NCBI Taxonomy" id="40324"/>
    <lineage>
        <taxon>Bacteria</taxon>
        <taxon>Pseudomonadati</taxon>
        <taxon>Pseudomonadota</taxon>
        <taxon>Gammaproteobacteria</taxon>
        <taxon>Lysobacterales</taxon>
        <taxon>Lysobacteraceae</taxon>
        <taxon>Stenotrophomonas</taxon>
        <taxon>Stenotrophomonas maltophilia group</taxon>
    </lineage>
</organism>
<keyword evidence="1" id="KW-0472">Membrane</keyword>
<keyword evidence="1" id="KW-0812">Transmembrane</keyword>
<name>A0AAX1IB90_STEMA</name>
<reference evidence="2 3" key="1">
    <citation type="submission" date="2020-08" db="EMBL/GenBank/DDBJ databases">
        <title>Phenotypic and transcriptomic analysis of seven clinical Stenotrophomonas maltophilia isolates identify a small set of shared and commonly regulated genes involved in biofilm lifestyle.</title>
        <authorList>
            <person name="Alio I."/>
            <person name="Gudzuhn M."/>
            <person name="Streit W."/>
        </authorList>
    </citation>
    <scope>NUCLEOTIDE SEQUENCE [LARGE SCALE GENOMIC DNA]</scope>
    <source>
        <strain evidence="2 3">UHH_SKK55</strain>
    </source>
</reference>
<dbReference type="RefSeq" id="WP_229298463.1">
    <property type="nucleotide sequence ID" value="NZ_CP040433.1"/>
</dbReference>
<gene>
    <name evidence="2" type="ORF">GPNADHDJ_00575</name>
</gene>
<evidence type="ECO:0000313" key="3">
    <source>
        <dbReference type="Proteomes" id="UP000515598"/>
    </source>
</evidence>
<dbReference type="AlphaFoldDB" id="A0AAX1IB90"/>
<feature type="transmembrane region" description="Helical" evidence="1">
    <location>
        <begin position="37"/>
        <end position="55"/>
    </location>
</feature>
<dbReference type="Pfam" id="PF20460">
    <property type="entry name" value="DUF6713"/>
    <property type="match status" value="1"/>
</dbReference>
<feature type="transmembrane region" description="Helical" evidence="1">
    <location>
        <begin position="97"/>
        <end position="118"/>
    </location>
</feature>
<dbReference type="InterPro" id="IPR046559">
    <property type="entry name" value="DUF6713"/>
</dbReference>
<evidence type="ECO:0000256" key="1">
    <source>
        <dbReference type="SAM" id="Phobius"/>
    </source>
</evidence>
<protein>
    <recommendedName>
        <fullName evidence="4">Transmembrane protein</fullName>
    </recommendedName>
</protein>
<evidence type="ECO:0000313" key="2">
    <source>
        <dbReference type="EMBL" id="QNG76404.1"/>
    </source>
</evidence>
<proteinExistence type="predicted"/>